<evidence type="ECO:0000313" key="1">
    <source>
        <dbReference type="EMBL" id="WVX90614.1"/>
    </source>
</evidence>
<evidence type="ECO:0000313" key="2">
    <source>
        <dbReference type="EMBL" id="WVX90845.1"/>
    </source>
</evidence>
<organism evidence="2">
    <name type="scientific">Staphylococcus phage 184DA</name>
    <dbReference type="NCBI Taxonomy" id="3110532"/>
    <lineage>
        <taxon>Viruses</taxon>
        <taxon>Duplodnaviria</taxon>
        <taxon>Heunggongvirae</taxon>
        <taxon>Uroviricota</taxon>
        <taxon>Caudoviricetes</taxon>
    </lineage>
</organism>
<protein>
    <submittedName>
        <fullName evidence="2">Uncharacterized protein</fullName>
    </submittedName>
</protein>
<reference evidence="2" key="1">
    <citation type="submission" date="2023-11" db="EMBL/GenBank/DDBJ databases">
        <title>Characterization of a newly isolated phage infecting non-aureus staphylococci isolated from bovine mastitis.</title>
        <authorList>
            <person name="Wanecka A."/>
            <person name="Marynowska M."/>
            <person name="Wesolowski W."/>
            <person name="Bloch S."/>
            <person name="Nejman-Falenczyk B."/>
            <person name="Neumann J."/>
            <person name="Krol J."/>
            <person name="Florek M."/>
            <person name="Ulanicki K."/>
            <person name="Napierala A."/>
            <person name="Twardon J."/>
            <person name="Wolska B."/>
            <person name="Porebska J."/>
            <person name="Ziubrzycka A."/>
            <person name="Czeretowicz I."/>
            <person name="Benisz M."/>
        </authorList>
    </citation>
    <scope>NUCLEOTIDE SEQUENCE</scope>
</reference>
<sequence>MKKVLDKRGKIRYNWYEWSFFYKKGRSTPETLSLVLGSLTLYLYYTMDCNKCQYFF</sequence>
<proteinExistence type="predicted"/>
<accession>A0AAU6MXQ7</accession>
<dbReference type="EMBL" id="OR885926">
    <property type="protein sequence ID" value="WVX90614.1"/>
    <property type="molecule type" value="Genomic_DNA"/>
</dbReference>
<dbReference type="EMBL" id="OR885926">
    <property type="protein sequence ID" value="WVX90845.1"/>
    <property type="molecule type" value="Genomic_DNA"/>
</dbReference>
<name>A0AAU6MXQ7_9CAUD</name>
<gene>
    <name evidence="2" type="ORF">184DA_241</name>
    <name evidence="1" type="ORF">184DA_8</name>
</gene>